<dbReference type="OrthoDB" id="5059218at2759"/>
<comment type="caution">
    <text evidence="3">The sequence shown here is derived from an EMBL/GenBank/DDBJ whole genome shotgun (WGS) entry which is preliminary data.</text>
</comment>
<dbReference type="GO" id="GO:0051287">
    <property type="term" value="F:NAD binding"/>
    <property type="evidence" value="ECO:0007669"/>
    <property type="project" value="InterPro"/>
</dbReference>
<dbReference type="EMBL" id="QUQM01000003">
    <property type="protein sequence ID" value="KAA8648832.1"/>
    <property type="molecule type" value="Genomic_DNA"/>
</dbReference>
<organism evidence="3 4">
    <name type="scientific">Aspergillus tanneri</name>
    <dbReference type="NCBI Taxonomy" id="1220188"/>
    <lineage>
        <taxon>Eukaryota</taxon>
        <taxon>Fungi</taxon>
        <taxon>Dikarya</taxon>
        <taxon>Ascomycota</taxon>
        <taxon>Pezizomycotina</taxon>
        <taxon>Eurotiomycetes</taxon>
        <taxon>Eurotiomycetidae</taxon>
        <taxon>Eurotiales</taxon>
        <taxon>Aspergillaceae</taxon>
        <taxon>Aspergillus</taxon>
        <taxon>Aspergillus subgen. Circumdati</taxon>
    </lineage>
</organism>
<evidence type="ECO:0000259" key="2">
    <source>
        <dbReference type="Pfam" id="PF03721"/>
    </source>
</evidence>
<dbReference type="InterPro" id="IPR001732">
    <property type="entry name" value="UDP-Glc/GDP-Man_DH_N"/>
</dbReference>
<feature type="domain" description="UDP-glucose/GDP-mannose dehydrogenase N-terminal" evidence="2">
    <location>
        <begin position="2"/>
        <end position="153"/>
    </location>
</feature>
<dbReference type="GO" id="GO:0003979">
    <property type="term" value="F:UDP-glucose 6-dehydrogenase activity"/>
    <property type="evidence" value="ECO:0007669"/>
    <property type="project" value="UniProtKB-EC"/>
</dbReference>
<dbReference type="Proteomes" id="UP000324241">
    <property type="component" value="Unassembled WGS sequence"/>
</dbReference>
<dbReference type="Gene3D" id="3.40.50.720">
    <property type="entry name" value="NAD(P)-binding Rossmann-like Domain"/>
    <property type="match status" value="1"/>
</dbReference>
<dbReference type="VEuPathDB" id="FungiDB:EYZ11_010887"/>
<dbReference type="InterPro" id="IPR036291">
    <property type="entry name" value="NAD(P)-bd_dom_sf"/>
</dbReference>
<dbReference type="InterPro" id="IPR028356">
    <property type="entry name" value="UDPglc_DH_euk"/>
</dbReference>
<evidence type="ECO:0000313" key="4">
    <source>
        <dbReference type="Proteomes" id="UP000324241"/>
    </source>
</evidence>
<dbReference type="AlphaFoldDB" id="A0A5M9MP56"/>
<dbReference type="RefSeq" id="XP_033428193.1">
    <property type="nucleotide sequence ID" value="XM_033569387.1"/>
</dbReference>
<evidence type="ECO:0000256" key="1">
    <source>
        <dbReference type="ARBA" id="ARBA00047473"/>
    </source>
</evidence>
<gene>
    <name evidence="3" type="primary">UGD1</name>
    <name evidence="3" type="ORF">ATNIH1004_004717</name>
</gene>
<name>A0A5M9MP56_9EURO</name>
<dbReference type="GeneID" id="54327419"/>
<comment type="catalytic activity">
    <reaction evidence="1">
        <text>UDP-alpha-D-glucose + 2 NAD(+) + H2O = UDP-alpha-D-glucuronate + 2 NADH + 3 H(+)</text>
        <dbReference type="Rhea" id="RHEA:23596"/>
        <dbReference type="ChEBI" id="CHEBI:15377"/>
        <dbReference type="ChEBI" id="CHEBI:15378"/>
        <dbReference type="ChEBI" id="CHEBI:57540"/>
        <dbReference type="ChEBI" id="CHEBI:57945"/>
        <dbReference type="ChEBI" id="CHEBI:58052"/>
        <dbReference type="ChEBI" id="CHEBI:58885"/>
        <dbReference type="EC" id="1.1.1.22"/>
    </reaction>
</comment>
<dbReference type="PANTHER" id="PTHR11374">
    <property type="entry name" value="UDP-GLUCOSE DEHYDROGENASE/UDP-MANNAC DEHYDROGENASE"/>
    <property type="match status" value="1"/>
</dbReference>
<dbReference type="Pfam" id="PF03721">
    <property type="entry name" value="UDPG_MGDP_dh_N"/>
    <property type="match status" value="1"/>
</dbReference>
<reference evidence="3 4" key="1">
    <citation type="submission" date="2019-08" db="EMBL/GenBank/DDBJ databases">
        <title>The genome sequence of a newly discovered highly antifungal drug resistant Aspergillus species, Aspergillus tanneri NIH 1004.</title>
        <authorList>
            <person name="Mounaud S."/>
            <person name="Singh I."/>
            <person name="Joardar V."/>
            <person name="Pakala S."/>
            <person name="Pakala S."/>
            <person name="Venepally P."/>
            <person name="Chung J.K."/>
            <person name="Losada L."/>
            <person name="Nierman W.C."/>
        </authorList>
    </citation>
    <scope>NUCLEOTIDE SEQUENCE [LARGE SCALE GENOMIC DNA]</scope>
    <source>
        <strain evidence="3 4">NIH1004</strain>
    </source>
</reference>
<proteinExistence type="predicted"/>
<sequence length="182" mass="19738">MIAYQCSNVSVSVVDKDQNRIHAWKYHSPPFREPGLIDILAAIQERIRESVAQNGTQLDAFGAGKGFSLDMANVQNVARTIAQVATGYKIIVEKSTIPCGTSDMLRDLLHTSSTSHARFEVLSNPEFLSEGTAISNLLNPSRVLIGCQQNPPGQAAADALATLYRAWIPPSAILILLRQHAG</sequence>
<dbReference type="GO" id="GO:0006024">
    <property type="term" value="P:glycosaminoglycan biosynthetic process"/>
    <property type="evidence" value="ECO:0007669"/>
    <property type="project" value="TreeGrafter"/>
</dbReference>
<dbReference type="PANTHER" id="PTHR11374:SF3">
    <property type="entry name" value="UDP-GLUCOSE 6-DEHYDROGENASE"/>
    <property type="match status" value="1"/>
</dbReference>
<accession>A0A5M9MP56</accession>
<dbReference type="SUPFAM" id="SSF51735">
    <property type="entry name" value="NAD(P)-binding Rossmann-fold domains"/>
    <property type="match status" value="1"/>
</dbReference>
<dbReference type="GO" id="GO:0005634">
    <property type="term" value="C:nucleus"/>
    <property type="evidence" value="ECO:0007669"/>
    <property type="project" value="TreeGrafter"/>
</dbReference>
<protein>
    <submittedName>
        <fullName evidence="3">UDP-glucose 6-dehydrogenase 1</fullName>
    </submittedName>
</protein>
<evidence type="ECO:0000313" key="3">
    <source>
        <dbReference type="EMBL" id="KAA8648832.1"/>
    </source>
</evidence>